<sequence>MVEIKSGDTKADRLQIWACRRCAMPIANEAYITSRNFRGEQGKAALCERVANTKLGEEYQRNMTTGRHTIRDLFCESCNQKIGWKYIHAPDPSQEYKIGRYIVELELLDRVPN</sequence>
<evidence type="ECO:0000256" key="3">
    <source>
        <dbReference type="ARBA" id="ARBA00022833"/>
    </source>
</evidence>
<evidence type="ECO:0000313" key="7">
    <source>
        <dbReference type="Proteomes" id="UP000039046"/>
    </source>
</evidence>
<dbReference type="InterPro" id="IPR004910">
    <property type="entry name" value="Yippee/Mis18/Cereblon"/>
</dbReference>
<dbReference type="PANTHER" id="PTHR13848">
    <property type="entry name" value="PROTEIN YIPPEE-LIKE CG15309-RELATED"/>
    <property type="match status" value="1"/>
</dbReference>
<protein>
    <recommendedName>
        <fullName evidence="4">Protein yippee-like</fullName>
    </recommendedName>
</protein>
<evidence type="ECO:0000256" key="4">
    <source>
        <dbReference type="RuleBase" id="RU110713"/>
    </source>
</evidence>
<evidence type="ECO:0000256" key="2">
    <source>
        <dbReference type="ARBA" id="ARBA00022723"/>
    </source>
</evidence>
<organism evidence="6 7">
    <name type="scientific">[Torrubiella] hemipterigena</name>
    <dbReference type="NCBI Taxonomy" id="1531966"/>
    <lineage>
        <taxon>Eukaryota</taxon>
        <taxon>Fungi</taxon>
        <taxon>Dikarya</taxon>
        <taxon>Ascomycota</taxon>
        <taxon>Pezizomycotina</taxon>
        <taxon>Sordariomycetes</taxon>
        <taxon>Hypocreomycetidae</taxon>
        <taxon>Hypocreales</taxon>
        <taxon>Clavicipitaceae</taxon>
        <taxon>Clavicipitaceae incertae sedis</taxon>
        <taxon>'Torrubiella' clade</taxon>
    </lineage>
</organism>
<reference evidence="6 7" key="1">
    <citation type="journal article" date="2015" name="Genome Announc.">
        <title>Draft Genome Sequence and Gene Annotation of the Entomopathogenic Fungus Verticillium hemipterigenum.</title>
        <authorList>
            <person name="Horn F."/>
            <person name="Habel A."/>
            <person name="Scharf D.H."/>
            <person name="Dworschak J."/>
            <person name="Brakhage A.A."/>
            <person name="Guthke R."/>
            <person name="Hertweck C."/>
            <person name="Linde J."/>
        </authorList>
    </citation>
    <scope>NUCLEOTIDE SEQUENCE [LARGE SCALE GENOMIC DNA]</scope>
</reference>
<keyword evidence="3" id="KW-0862">Zinc</keyword>
<dbReference type="OrthoDB" id="6407410at2759"/>
<evidence type="ECO:0000256" key="1">
    <source>
        <dbReference type="ARBA" id="ARBA00005613"/>
    </source>
</evidence>
<dbReference type="AlphaFoldDB" id="A0A0A1TP00"/>
<dbReference type="EMBL" id="CDHN01000005">
    <property type="protein sequence ID" value="CEJ93250.1"/>
    <property type="molecule type" value="Genomic_DNA"/>
</dbReference>
<accession>A0A0A1TP00</accession>
<dbReference type="PROSITE" id="PS51792">
    <property type="entry name" value="YIPPEE"/>
    <property type="match status" value="1"/>
</dbReference>
<keyword evidence="7" id="KW-1185">Reference proteome</keyword>
<dbReference type="InterPro" id="IPR034751">
    <property type="entry name" value="Yippee"/>
</dbReference>
<keyword evidence="2" id="KW-0479">Metal-binding</keyword>
<gene>
    <name evidence="6" type="ORF">VHEMI08855</name>
</gene>
<feature type="domain" description="Yippee" evidence="5">
    <location>
        <begin position="15"/>
        <end position="112"/>
    </location>
</feature>
<dbReference type="HOGENOM" id="CLU_043857_3_2_1"/>
<evidence type="ECO:0000259" key="5">
    <source>
        <dbReference type="PROSITE" id="PS51792"/>
    </source>
</evidence>
<name>A0A0A1TP00_9HYPO</name>
<evidence type="ECO:0000313" key="6">
    <source>
        <dbReference type="EMBL" id="CEJ93250.1"/>
    </source>
</evidence>
<dbReference type="Proteomes" id="UP000039046">
    <property type="component" value="Unassembled WGS sequence"/>
</dbReference>
<comment type="similarity">
    <text evidence="1 4">Belongs to the yippee family.</text>
</comment>
<dbReference type="GO" id="GO:0046872">
    <property type="term" value="F:metal ion binding"/>
    <property type="evidence" value="ECO:0007669"/>
    <property type="project" value="UniProtKB-KW"/>
</dbReference>
<dbReference type="STRING" id="1531966.A0A0A1TP00"/>
<dbReference type="InterPro" id="IPR039058">
    <property type="entry name" value="Yippee_fam"/>
</dbReference>
<proteinExistence type="inferred from homology"/>
<dbReference type="Pfam" id="PF03226">
    <property type="entry name" value="Yippee-Mis18"/>
    <property type="match status" value="1"/>
</dbReference>